<gene>
    <name evidence="3" type="ORF">GCM10011399_36340</name>
</gene>
<dbReference type="Gene3D" id="1.25.40.10">
    <property type="entry name" value="Tetratricopeptide repeat domain"/>
    <property type="match status" value="1"/>
</dbReference>
<evidence type="ECO:0008006" key="5">
    <source>
        <dbReference type="Google" id="ProtNLM"/>
    </source>
</evidence>
<keyword evidence="1" id="KW-0802">TPR repeat</keyword>
<evidence type="ECO:0000313" key="3">
    <source>
        <dbReference type="EMBL" id="GGF40268.1"/>
    </source>
</evidence>
<dbReference type="AlphaFoldDB" id="A0A917BFT6"/>
<keyword evidence="2" id="KW-0812">Transmembrane</keyword>
<sequence>MTEHAAKPEDAALTHARTYLSLGKPADALRALAPHLASHPDDDRGLCLASQAHLVAGEASRALDAAQHAAALTPENEWAWRLVALSYSKLGHHAEARAAAATAQSIAPQLWVTHAQVAQVDIAAKRITAESQNAAREATRLAPLEPDAHLTVGNVALAQHDWPTAEAAFRSVLRLEPEHAAARNNLSLVMLRQGKAGSAAAGFVDILANDPDSEVAVRNLRAVAAVALRHVHFILWVAFAIVTVAFSSAGQPDESPVYGLAWSEFLGGVALVSGIVVLVYVLRLRRAAGARFGQFIRSVPRLDNLLTAWAALLVADYLLMVAACFTSVHRAQLLYLLAGAVLVAGSVVVILRRNRARVRL</sequence>
<proteinExistence type="predicted"/>
<evidence type="ECO:0000256" key="2">
    <source>
        <dbReference type="SAM" id="Phobius"/>
    </source>
</evidence>
<dbReference type="PROSITE" id="PS50005">
    <property type="entry name" value="TPR"/>
    <property type="match status" value="1"/>
</dbReference>
<protein>
    <recommendedName>
        <fullName evidence="5">Tetratricopeptide repeat protein</fullName>
    </recommendedName>
</protein>
<dbReference type="SMART" id="SM00028">
    <property type="entry name" value="TPR"/>
    <property type="match status" value="2"/>
</dbReference>
<keyword evidence="2" id="KW-1133">Transmembrane helix</keyword>
<accession>A0A917BFT6</accession>
<evidence type="ECO:0000313" key="4">
    <source>
        <dbReference type="Proteomes" id="UP000598775"/>
    </source>
</evidence>
<feature type="repeat" description="TPR" evidence="1">
    <location>
        <begin position="146"/>
        <end position="179"/>
    </location>
</feature>
<evidence type="ECO:0000256" key="1">
    <source>
        <dbReference type="PROSITE-ProRule" id="PRU00339"/>
    </source>
</evidence>
<dbReference type="Pfam" id="PF13432">
    <property type="entry name" value="TPR_16"/>
    <property type="match status" value="2"/>
</dbReference>
<comment type="caution">
    <text evidence="3">The sequence shown here is derived from an EMBL/GenBank/DDBJ whole genome shotgun (WGS) entry which is preliminary data.</text>
</comment>
<dbReference type="InterPro" id="IPR011990">
    <property type="entry name" value="TPR-like_helical_dom_sf"/>
</dbReference>
<feature type="transmembrane region" description="Helical" evidence="2">
    <location>
        <begin position="231"/>
        <end position="249"/>
    </location>
</feature>
<keyword evidence="2" id="KW-0472">Membrane</keyword>
<dbReference type="RefSeq" id="WP_188680918.1">
    <property type="nucleotide sequence ID" value="NZ_BMGP01000007.1"/>
</dbReference>
<dbReference type="EMBL" id="BMGP01000007">
    <property type="protein sequence ID" value="GGF40268.1"/>
    <property type="molecule type" value="Genomic_DNA"/>
</dbReference>
<organism evidence="3 4">
    <name type="scientific">Subtercola lobariae</name>
    <dbReference type="NCBI Taxonomy" id="1588641"/>
    <lineage>
        <taxon>Bacteria</taxon>
        <taxon>Bacillati</taxon>
        <taxon>Actinomycetota</taxon>
        <taxon>Actinomycetes</taxon>
        <taxon>Micrococcales</taxon>
        <taxon>Microbacteriaceae</taxon>
        <taxon>Subtercola</taxon>
    </lineage>
</organism>
<name>A0A917BFT6_9MICO</name>
<dbReference type="Proteomes" id="UP000598775">
    <property type="component" value="Unassembled WGS sequence"/>
</dbReference>
<feature type="transmembrane region" description="Helical" evidence="2">
    <location>
        <begin position="334"/>
        <end position="351"/>
    </location>
</feature>
<feature type="transmembrane region" description="Helical" evidence="2">
    <location>
        <begin position="305"/>
        <end position="328"/>
    </location>
</feature>
<keyword evidence="4" id="KW-1185">Reference proteome</keyword>
<dbReference type="SUPFAM" id="SSF48452">
    <property type="entry name" value="TPR-like"/>
    <property type="match status" value="1"/>
</dbReference>
<feature type="transmembrane region" description="Helical" evidence="2">
    <location>
        <begin position="261"/>
        <end position="284"/>
    </location>
</feature>
<reference evidence="3 4" key="1">
    <citation type="journal article" date="2014" name="Int. J. Syst. Evol. Microbiol.">
        <title>Complete genome sequence of Corynebacterium casei LMG S-19264T (=DSM 44701T), isolated from a smear-ripened cheese.</title>
        <authorList>
            <consortium name="US DOE Joint Genome Institute (JGI-PGF)"/>
            <person name="Walter F."/>
            <person name="Albersmeier A."/>
            <person name="Kalinowski J."/>
            <person name="Ruckert C."/>
        </authorList>
    </citation>
    <scope>NUCLEOTIDE SEQUENCE [LARGE SCALE GENOMIC DNA]</scope>
    <source>
        <strain evidence="3 4">CGMCC 1.12976</strain>
    </source>
</reference>
<dbReference type="InterPro" id="IPR019734">
    <property type="entry name" value="TPR_rpt"/>
</dbReference>